<protein>
    <submittedName>
        <fullName evidence="2">Uncharacterized protein</fullName>
    </submittedName>
</protein>
<name>A0AAW0XY84_CHEQU</name>
<keyword evidence="1" id="KW-0472">Membrane</keyword>
<sequence>MPATALGPFMYQLQDTLRTVDLKHWVSQLDIKGVSVVVLVVLGVLLLLNLLTKSTTPYGRSVLSSAVHIWDNRDHLGLTRAFSANHSLEPLIHVLDSLAAA</sequence>
<accession>A0AAW0XY84</accession>
<feature type="non-terminal residue" evidence="2">
    <location>
        <position position="101"/>
    </location>
</feature>
<organism evidence="2 3">
    <name type="scientific">Cherax quadricarinatus</name>
    <name type="common">Australian red claw crayfish</name>
    <dbReference type="NCBI Taxonomy" id="27406"/>
    <lineage>
        <taxon>Eukaryota</taxon>
        <taxon>Metazoa</taxon>
        <taxon>Ecdysozoa</taxon>
        <taxon>Arthropoda</taxon>
        <taxon>Crustacea</taxon>
        <taxon>Multicrustacea</taxon>
        <taxon>Malacostraca</taxon>
        <taxon>Eumalacostraca</taxon>
        <taxon>Eucarida</taxon>
        <taxon>Decapoda</taxon>
        <taxon>Pleocyemata</taxon>
        <taxon>Astacidea</taxon>
        <taxon>Parastacoidea</taxon>
        <taxon>Parastacidae</taxon>
        <taxon>Cherax</taxon>
    </lineage>
</organism>
<keyword evidence="1" id="KW-1133">Transmembrane helix</keyword>
<gene>
    <name evidence="2" type="ORF">OTU49_000717</name>
</gene>
<evidence type="ECO:0000256" key="1">
    <source>
        <dbReference type="SAM" id="Phobius"/>
    </source>
</evidence>
<comment type="caution">
    <text evidence="2">The sequence shown here is derived from an EMBL/GenBank/DDBJ whole genome shotgun (WGS) entry which is preliminary data.</text>
</comment>
<proteinExistence type="predicted"/>
<feature type="transmembrane region" description="Helical" evidence="1">
    <location>
        <begin position="31"/>
        <end position="51"/>
    </location>
</feature>
<dbReference type="Proteomes" id="UP001445076">
    <property type="component" value="Unassembled WGS sequence"/>
</dbReference>
<keyword evidence="3" id="KW-1185">Reference proteome</keyword>
<evidence type="ECO:0000313" key="2">
    <source>
        <dbReference type="EMBL" id="KAK8744278.1"/>
    </source>
</evidence>
<keyword evidence="1" id="KW-0812">Transmembrane</keyword>
<reference evidence="2 3" key="1">
    <citation type="journal article" date="2024" name="BMC Genomics">
        <title>Genome assembly of redclaw crayfish (Cherax quadricarinatus) provides insights into its immune adaptation and hypoxia tolerance.</title>
        <authorList>
            <person name="Liu Z."/>
            <person name="Zheng J."/>
            <person name="Li H."/>
            <person name="Fang K."/>
            <person name="Wang S."/>
            <person name="He J."/>
            <person name="Zhou D."/>
            <person name="Weng S."/>
            <person name="Chi M."/>
            <person name="Gu Z."/>
            <person name="He J."/>
            <person name="Li F."/>
            <person name="Wang M."/>
        </authorList>
    </citation>
    <scope>NUCLEOTIDE SEQUENCE [LARGE SCALE GENOMIC DNA]</scope>
    <source>
        <strain evidence="2">ZL_2023a</strain>
    </source>
</reference>
<evidence type="ECO:0000313" key="3">
    <source>
        <dbReference type="Proteomes" id="UP001445076"/>
    </source>
</evidence>
<dbReference type="EMBL" id="JARKIK010000022">
    <property type="protein sequence ID" value="KAK8744278.1"/>
    <property type="molecule type" value="Genomic_DNA"/>
</dbReference>
<dbReference type="AlphaFoldDB" id="A0AAW0XY84"/>